<evidence type="ECO:0000313" key="2">
    <source>
        <dbReference type="EMBL" id="CAE07043.1"/>
    </source>
</evidence>
<accession>Q7U8T3</accession>
<proteinExistence type="predicted"/>
<gene>
    <name evidence="2" type="ordered locus">SYNW0528</name>
</gene>
<name>Q7U8T3_PARMW</name>
<evidence type="ECO:0000313" key="3">
    <source>
        <dbReference type="Proteomes" id="UP000001422"/>
    </source>
</evidence>
<dbReference type="RefSeq" id="WP_011127398.1">
    <property type="nucleotide sequence ID" value="NC_005070.1"/>
</dbReference>
<feature type="transmembrane region" description="Helical" evidence="1">
    <location>
        <begin position="40"/>
        <end position="64"/>
    </location>
</feature>
<keyword evidence="1" id="KW-0472">Membrane</keyword>
<dbReference type="eggNOG" id="ENOG5032H4E">
    <property type="taxonomic scope" value="Bacteria"/>
</dbReference>
<sequence>MLCWLFSQVLALPLLVHHRHRALQAMDHSRQLVRHNSLKVLALLGLLIGINLLGLIGASLVLLFSLPFSALILMACCRTQTPCRSVSRRNMLPT</sequence>
<dbReference type="AlphaFoldDB" id="Q7U8T3"/>
<keyword evidence="3" id="KW-1185">Reference proteome</keyword>
<keyword evidence="1" id="KW-1133">Transmembrane helix</keyword>
<evidence type="ECO:0000256" key="1">
    <source>
        <dbReference type="SAM" id="Phobius"/>
    </source>
</evidence>
<dbReference type="HOGENOM" id="CLU_2385107_0_0_3"/>
<organism evidence="2 3">
    <name type="scientific">Parasynechococcus marenigrum (strain WH8102)</name>
    <dbReference type="NCBI Taxonomy" id="84588"/>
    <lineage>
        <taxon>Bacteria</taxon>
        <taxon>Bacillati</taxon>
        <taxon>Cyanobacteriota</taxon>
        <taxon>Cyanophyceae</taxon>
        <taxon>Synechococcales</taxon>
        <taxon>Prochlorococcaceae</taxon>
        <taxon>Parasynechococcus</taxon>
        <taxon>Parasynechococcus marenigrum</taxon>
    </lineage>
</organism>
<reference evidence="2 3" key="1">
    <citation type="journal article" date="2003" name="Nature">
        <title>The genome of a motile marine Synechococcus.</title>
        <authorList>
            <person name="Palenik B."/>
            <person name="Brahamsha B."/>
            <person name="Larimer F."/>
            <person name="Land M."/>
            <person name="Hauser L."/>
            <person name="Chain P."/>
            <person name="Lamerdin J."/>
            <person name="Regala W."/>
            <person name="Allen E.A."/>
            <person name="McCarren J."/>
            <person name="Paulsen I."/>
            <person name="Dufresne A."/>
            <person name="Partensky F."/>
            <person name="Webb E."/>
            <person name="Waterbury J."/>
        </authorList>
    </citation>
    <scope>NUCLEOTIDE SEQUENCE [LARGE SCALE GENOMIC DNA]</scope>
    <source>
        <strain evidence="2 3">WH8102</strain>
    </source>
</reference>
<keyword evidence="1" id="KW-0812">Transmembrane</keyword>
<protein>
    <submittedName>
        <fullName evidence="2">Uncharacterized protein</fullName>
    </submittedName>
</protein>
<dbReference type="KEGG" id="syw:SYNW0528"/>
<dbReference type="EMBL" id="BX569690">
    <property type="protein sequence ID" value="CAE07043.1"/>
    <property type="molecule type" value="Genomic_DNA"/>
</dbReference>
<dbReference type="Proteomes" id="UP000001422">
    <property type="component" value="Chromosome"/>
</dbReference>